<name>A0A023D7Q4_ACIMT</name>
<accession>A0A023D7Q4</accession>
<evidence type="ECO:0000313" key="2">
    <source>
        <dbReference type="Proteomes" id="UP000019760"/>
    </source>
</evidence>
<comment type="caution">
    <text evidence="1">The sequence shown here is derived from an EMBL/GenBank/DDBJ whole genome shotgun (WGS) entry which is preliminary data.</text>
</comment>
<protein>
    <submittedName>
        <fullName evidence="1">Uncharacterized protein</fullName>
    </submittedName>
</protein>
<dbReference type="AlphaFoldDB" id="A0A023D7Q4"/>
<proteinExistence type="predicted"/>
<dbReference type="RefSeq" id="WP_042060036.1">
    <property type="nucleotide sequence ID" value="NZ_BAND01000076.1"/>
</dbReference>
<evidence type="ECO:0000313" key="1">
    <source>
        <dbReference type="EMBL" id="GAJ29755.1"/>
    </source>
</evidence>
<dbReference type="EMBL" id="BAND01000076">
    <property type="protein sequence ID" value="GAJ29755.1"/>
    <property type="molecule type" value="Genomic_DNA"/>
</dbReference>
<reference evidence="2" key="1">
    <citation type="journal article" date="2014" name="FEMS Microbiol. Lett.">
        <title>Draft Genomic DNA Sequence of the Facultatively Methylotrophic Bacterium Acidomonas methanolica type strain MB58.</title>
        <authorList>
            <person name="Higashiura N."/>
            <person name="Hadano H."/>
            <person name="Hirakawa H."/>
            <person name="Matsutani M."/>
            <person name="Takabe S."/>
            <person name="Matsushita K."/>
            <person name="Azuma Y."/>
        </authorList>
    </citation>
    <scope>NUCLEOTIDE SEQUENCE [LARGE SCALE GENOMIC DNA]</scope>
    <source>
        <strain evidence="2">MB58</strain>
    </source>
</reference>
<organism evidence="1 2">
    <name type="scientific">Acidomonas methanolica NBRC 104435</name>
    <dbReference type="NCBI Taxonomy" id="1231351"/>
    <lineage>
        <taxon>Bacteria</taxon>
        <taxon>Pseudomonadati</taxon>
        <taxon>Pseudomonadota</taxon>
        <taxon>Alphaproteobacteria</taxon>
        <taxon>Acetobacterales</taxon>
        <taxon>Acetobacteraceae</taxon>
        <taxon>Acidomonas</taxon>
    </lineage>
</organism>
<reference evidence="1 2" key="2">
    <citation type="journal article" date="2014" name="FEMS Microbiol. Lett.">
        <title>Draft genomic DNA sequence of the facultatively methylotrophic bacterium Acidomonas methanolica type strain MB58.</title>
        <authorList>
            <person name="Higashiura N."/>
            <person name="Hadano H."/>
            <person name="Hirakawa H."/>
            <person name="Matsutani M."/>
            <person name="Takabe S."/>
            <person name="Matsushita K."/>
            <person name="Azuma Y."/>
        </authorList>
    </citation>
    <scope>NUCLEOTIDE SEQUENCE [LARGE SCALE GENOMIC DNA]</scope>
    <source>
        <strain evidence="1 2">MB58</strain>
    </source>
</reference>
<keyword evidence="2" id="KW-1185">Reference proteome</keyword>
<gene>
    <name evidence="1" type="ORF">Amme_076_048</name>
</gene>
<dbReference type="Proteomes" id="UP000019760">
    <property type="component" value="Unassembled WGS sequence"/>
</dbReference>
<sequence length="124" mass="13225">MTQKIIVSYRAARDGMEQSARDWKSYSAHSLSPRGFLNALRGARAAHEQAVQSFGNAARVQVEVRLGGIVLSAGDARETLREIESARGDAIEARRDFESGVGAASPVRLSLTALAGEELASLLA</sequence>